<reference evidence="1 2" key="1">
    <citation type="journal article" date="2021" name="Hortic Res">
        <title>High-quality reference genome and annotation aids understanding of berry development for evergreen blueberry (Vaccinium darrowii).</title>
        <authorList>
            <person name="Yu J."/>
            <person name="Hulse-Kemp A.M."/>
            <person name="Babiker E."/>
            <person name="Staton M."/>
        </authorList>
    </citation>
    <scope>NUCLEOTIDE SEQUENCE [LARGE SCALE GENOMIC DNA]</scope>
    <source>
        <strain evidence="2">cv. NJ 8807/NJ 8810</strain>
        <tissue evidence="1">Young leaf</tissue>
    </source>
</reference>
<keyword evidence="2" id="KW-1185">Reference proteome</keyword>
<organism evidence="1 2">
    <name type="scientific">Vaccinium darrowii</name>
    <dbReference type="NCBI Taxonomy" id="229202"/>
    <lineage>
        <taxon>Eukaryota</taxon>
        <taxon>Viridiplantae</taxon>
        <taxon>Streptophyta</taxon>
        <taxon>Embryophyta</taxon>
        <taxon>Tracheophyta</taxon>
        <taxon>Spermatophyta</taxon>
        <taxon>Magnoliopsida</taxon>
        <taxon>eudicotyledons</taxon>
        <taxon>Gunneridae</taxon>
        <taxon>Pentapetalae</taxon>
        <taxon>asterids</taxon>
        <taxon>Ericales</taxon>
        <taxon>Ericaceae</taxon>
        <taxon>Vaccinioideae</taxon>
        <taxon>Vaccinieae</taxon>
        <taxon>Vaccinium</taxon>
    </lineage>
</organism>
<name>A0ACB7XYS6_9ERIC</name>
<dbReference type="Proteomes" id="UP000828048">
    <property type="component" value="Chromosome 5"/>
</dbReference>
<protein>
    <submittedName>
        <fullName evidence="1">Uncharacterized protein</fullName>
    </submittedName>
</protein>
<evidence type="ECO:0000313" key="2">
    <source>
        <dbReference type="Proteomes" id="UP000828048"/>
    </source>
</evidence>
<evidence type="ECO:0000313" key="1">
    <source>
        <dbReference type="EMBL" id="KAH7846372.1"/>
    </source>
</evidence>
<accession>A0ACB7XYS6</accession>
<proteinExistence type="predicted"/>
<sequence length="916" mass="102694">MRRGRGRTSIYSSTLLVLTRNKITSTTSASSTASAISGVGNLLLVATVVKSLSENGGTRNLDENLIPLSESLVLQILRRSSLDVSKKVDFFRWCSLRHNYKHSASTYNQLFHAICRCHHSLLDHHHEIIDLLSSMKRDDVVLNSGTFKLLLDSFIRNGKFDFALEILDHLEEEFGRTKSSLNSDVYNSILVALVRREQIGLALSIFFKILEASNGTGSVLPDAIVCNELFVALKKADMKDEFRRVFDTLREKNLFALDLWGYNICIHAFGSWGDLGLSLSLFREMKQRSHGSDSGPFAPDLCTYNSLIHVLCLSGEVKHALIVWDELKGSGHEPDASTYRIIIQGCCKSYRIDEAMKIFSEMQYNGFCPDTVVYNSVLDGLLKARRLAEACQLFEKMVEDGVRASCWTYNILIDGLLKNGRGVAGYTMFCDLKKKGQFVDGVTYSIIILWLCREGQIEEALQLVEEMEARGFVVDLVTVTGLLIGLHRQGQCDWTKRLMRHIRDGNLVPTVLKWKADMEASMKSHQSKKKDFSPIFPCKGDFSEITNFLNSPDLGIGEVGGQLKDGCASHDTDKWSSSPYMDMLANQVTSNDIILKTFSPSRGKRVQVKGVDSFDIDMVNTYLSIFLAKGRLSLACKLYEIFTSMGVNPVGYTYNAMMSSFVKKGYFNEAWGVLHKMSEHACPTDIGTYNVIIQGLGKMGNADLVNAVRDKLVKQGGYVDIVMYNTLINALGKAGRVDEANNVFEQMRTSGINPDVVTYNTLIEVHSRAGRVQDAYKFLKMMLDAGCPPNHVTDTILDYLEKESSLDGFQLVQRRSKRKFLSLIRSGEIDEAIGKLRDRYPQIIRRDTSATCFLLHCQKFIELIRAGKLEAYGGIEFEKVSGVEEFHQVTEVVKLFLFGCEQSAVLCNIKSLMPTV</sequence>
<gene>
    <name evidence="1" type="ORF">Vadar_013197</name>
</gene>
<dbReference type="EMBL" id="CM037155">
    <property type="protein sequence ID" value="KAH7846372.1"/>
    <property type="molecule type" value="Genomic_DNA"/>
</dbReference>
<comment type="caution">
    <text evidence="1">The sequence shown here is derived from an EMBL/GenBank/DDBJ whole genome shotgun (WGS) entry which is preliminary data.</text>
</comment>